<feature type="transmembrane region" description="Helical" evidence="1">
    <location>
        <begin position="6"/>
        <end position="26"/>
    </location>
</feature>
<organism evidence="2">
    <name type="scientific">marine metagenome</name>
    <dbReference type="NCBI Taxonomy" id="408172"/>
    <lineage>
        <taxon>unclassified sequences</taxon>
        <taxon>metagenomes</taxon>
        <taxon>ecological metagenomes</taxon>
    </lineage>
</organism>
<keyword evidence="1" id="KW-0472">Membrane</keyword>
<keyword evidence="1" id="KW-0812">Transmembrane</keyword>
<feature type="non-terminal residue" evidence="2">
    <location>
        <position position="27"/>
    </location>
</feature>
<reference evidence="2" key="1">
    <citation type="submission" date="2018-05" db="EMBL/GenBank/DDBJ databases">
        <authorList>
            <person name="Lanie J.A."/>
            <person name="Ng W.-L."/>
            <person name="Kazmierczak K.M."/>
            <person name="Andrzejewski T.M."/>
            <person name="Davidsen T.M."/>
            <person name="Wayne K.J."/>
            <person name="Tettelin H."/>
            <person name="Glass J.I."/>
            <person name="Rusch D."/>
            <person name="Podicherti R."/>
            <person name="Tsui H.-C.T."/>
            <person name="Winkler M.E."/>
        </authorList>
    </citation>
    <scope>NUCLEOTIDE SEQUENCE</scope>
</reference>
<proteinExistence type="predicted"/>
<gene>
    <name evidence="2" type="ORF">METZ01_LOCUS143199</name>
</gene>
<evidence type="ECO:0000313" key="2">
    <source>
        <dbReference type="EMBL" id="SVA90345.1"/>
    </source>
</evidence>
<dbReference type="AlphaFoldDB" id="A0A381ZM74"/>
<accession>A0A381ZM74</accession>
<evidence type="ECO:0000256" key="1">
    <source>
        <dbReference type="SAM" id="Phobius"/>
    </source>
</evidence>
<sequence>MAESSLLTYFLAGTVMIIAVVVFAIIR</sequence>
<keyword evidence="1" id="KW-1133">Transmembrane helix</keyword>
<protein>
    <submittedName>
        <fullName evidence="2">Uncharacterized protein</fullName>
    </submittedName>
</protein>
<dbReference type="EMBL" id="UINC01021871">
    <property type="protein sequence ID" value="SVA90345.1"/>
    <property type="molecule type" value="Genomic_DNA"/>
</dbReference>
<name>A0A381ZM74_9ZZZZ</name>